<dbReference type="AlphaFoldDB" id="A0A2R6Y399"/>
<feature type="domain" description="NusB/RsmB/TIM44" evidence="7">
    <location>
        <begin position="5"/>
        <end position="126"/>
    </location>
</feature>
<gene>
    <name evidence="6" type="primary">nusB</name>
    <name evidence="8" type="ORF">BSOLF_2181</name>
</gene>
<dbReference type="PANTHER" id="PTHR11078">
    <property type="entry name" value="N UTILIZATION SUBSTANCE PROTEIN B-RELATED"/>
    <property type="match status" value="1"/>
</dbReference>
<keyword evidence="4 6" id="KW-0805">Transcription regulation</keyword>
<evidence type="ECO:0000256" key="2">
    <source>
        <dbReference type="ARBA" id="ARBA00022814"/>
    </source>
</evidence>
<evidence type="ECO:0000256" key="5">
    <source>
        <dbReference type="ARBA" id="ARBA00023163"/>
    </source>
</evidence>
<evidence type="ECO:0000256" key="4">
    <source>
        <dbReference type="ARBA" id="ARBA00023015"/>
    </source>
</evidence>
<dbReference type="Proteomes" id="UP000244338">
    <property type="component" value="Unassembled WGS sequence"/>
</dbReference>
<evidence type="ECO:0000259" key="7">
    <source>
        <dbReference type="Pfam" id="PF01029"/>
    </source>
</evidence>
<keyword evidence="2 6" id="KW-0889">Transcription antitermination</keyword>
<evidence type="ECO:0000313" key="9">
    <source>
        <dbReference type="Proteomes" id="UP000244338"/>
    </source>
</evidence>
<proteinExistence type="inferred from homology"/>
<dbReference type="InterPro" id="IPR035926">
    <property type="entry name" value="NusB-like_sf"/>
</dbReference>
<comment type="caution">
    <text evidence="8">The sequence shown here is derived from an EMBL/GenBank/DDBJ whole genome shotgun (WGS) entry which is preliminary data.</text>
</comment>
<organism evidence="8 9">
    <name type="scientific">Candidatus Carbonibacillus altaicus</name>
    <dbReference type="NCBI Taxonomy" id="2163959"/>
    <lineage>
        <taxon>Bacteria</taxon>
        <taxon>Bacillati</taxon>
        <taxon>Bacillota</taxon>
        <taxon>Bacilli</taxon>
        <taxon>Bacillales</taxon>
        <taxon>Candidatus Carbonibacillus</taxon>
    </lineage>
</organism>
<dbReference type="Gene3D" id="1.10.940.10">
    <property type="entry name" value="NusB-like"/>
    <property type="match status" value="1"/>
</dbReference>
<accession>A0A2R6Y399</accession>
<dbReference type="HAMAP" id="MF_00073">
    <property type="entry name" value="NusB"/>
    <property type="match status" value="1"/>
</dbReference>
<dbReference type="InterPro" id="IPR011605">
    <property type="entry name" value="NusB_fam"/>
</dbReference>
<evidence type="ECO:0000256" key="3">
    <source>
        <dbReference type="ARBA" id="ARBA00022884"/>
    </source>
</evidence>
<dbReference type="EMBL" id="PEBX01000012">
    <property type="protein sequence ID" value="PTQ57149.1"/>
    <property type="molecule type" value="Genomic_DNA"/>
</dbReference>
<dbReference type="GO" id="GO:0031564">
    <property type="term" value="P:transcription antitermination"/>
    <property type="evidence" value="ECO:0007669"/>
    <property type="project" value="UniProtKB-KW"/>
</dbReference>
<evidence type="ECO:0000313" key="8">
    <source>
        <dbReference type="EMBL" id="PTQ57149.1"/>
    </source>
</evidence>
<dbReference type="GO" id="GO:0006353">
    <property type="term" value="P:DNA-templated transcription termination"/>
    <property type="evidence" value="ECO:0007669"/>
    <property type="project" value="UniProtKB-UniRule"/>
</dbReference>
<dbReference type="Pfam" id="PF01029">
    <property type="entry name" value="NusB"/>
    <property type="match status" value="1"/>
</dbReference>
<comment type="function">
    <text evidence="6">Involved in transcription antitermination. Required for transcription of ribosomal RNA (rRNA) genes. Binds specifically to the boxA antiterminator sequence of the ribosomal RNA (rrn) operons.</text>
</comment>
<dbReference type="InterPro" id="IPR006027">
    <property type="entry name" value="NusB_RsmB_TIM44"/>
</dbReference>
<protein>
    <recommendedName>
        <fullName evidence="6">Transcription antitermination protein NusB</fullName>
    </recommendedName>
    <alternativeName>
        <fullName evidence="6">Antitermination factor NusB</fullName>
    </alternativeName>
</protein>
<dbReference type="GO" id="GO:0003723">
    <property type="term" value="F:RNA binding"/>
    <property type="evidence" value="ECO:0007669"/>
    <property type="project" value="UniProtKB-UniRule"/>
</dbReference>
<evidence type="ECO:0000256" key="6">
    <source>
        <dbReference type="HAMAP-Rule" id="MF_00073"/>
    </source>
</evidence>
<sequence>MKRQEARVLALQALYQMDLSHISMDEALLALGLSRKTAPYVVTILEGWTEHRDEIDELIKTHLVGWEWDRLPAVDRAILRIALFELLYVPEVPKKVVIDEAVELAKTYSDERARIFINGVLASVVKDERTLRP</sequence>
<evidence type="ECO:0000256" key="1">
    <source>
        <dbReference type="ARBA" id="ARBA00005952"/>
    </source>
</evidence>
<comment type="similarity">
    <text evidence="1 6">Belongs to the NusB family.</text>
</comment>
<reference evidence="9" key="1">
    <citation type="journal article" date="2018" name="Sci. Rep.">
        <title>Lignite coal burning seam in the remote Altai Mountains harbors a hydrogen-driven thermophilic microbial community.</title>
        <authorList>
            <person name="Kadnikov V.V."/>
            <person name="Mardanov A.V."/>
            <person name="Ivasenko D.A."/>
            <person name="Antsiferov D.V."/>
            <person name="Beletsky A.V."/>
            <person name="Karnachuk O.V."/>
            <person name="Ravin N.V."/>
        </authorList>
    </citation>
    <scope>NUCLEOTIDE SEQUENCE [LARGE SCALE GENOMIC DNA]</scope>
</reference>
<keyword evidence="3 6" id="KW-0694">RNA-binding</keyword>
<keyword evidence="5 6" id="KW-0804">Transcription</keyword>
<dbReference type="SUPFAM" id="SSF48013">
    <property type="entry name" value="NusB-like"/>
    <property type="match status" value="1"/>
</dbReference>
<dbReference type="GO" id="GO:0005829">
    <property type="term" value="C:cytosol"/>
    <property type="evidence" value="ECO:0007669"/>
    <property type="project" value="TreeGrafter"/>
</dbReference>
<name>A0A2R6Y399_9BACL</name>
<dbReference type="NCBIfam" id="TIGR01951">
    <property type="entry name" value="nusB"/>
    <property type="match status" value="1"/>
</dbReference>
<dbReference type="PANTHER" id="PTHR11078:SF3">
    <property type="entry name" value="ANTITERMINATION NUSB DOMAIN-CONTAINING PROTEIN"/>
    <property type="match status" value="1"/>
</dbReference>